<feature type="domain" description="YdhG-like" evidence="1">
    <location>
        <begin position="24"/>
        <end position="110"/>
    </location>
</feature>
<reference evidence="2" key="1">
    <citation type="submission" date="2013-01" db="EMBL/GenBank/DDBJ databases">
        <title>Genome draft of Hydrogenophaga taeniospiralis 2K1.</title>
        <authorList>
            <person name="Gomila M."/>
            <person name="Lalucat J."/>
        </authorList>
    </citation>
    <scope>NUCLEOTIDE SEQUENCE</scope>
    <source>
        <strain evidence="2">CCUG 15921</strain>
    </source>
</reference>
<evidence type="ECO:0000313" key="2">
    <source>
        <dbReference type="EMBL" id="MDG5977097.1"/>
    </source>
</evidence>
<gene>
    <name evidence="2" type="ORF">H010_17676</name>
</gene>
<dbReference type="SUPFAM" id="SSF159888">
    <property type="entry name" value="YdhG-like"/>
    <property type="match status" value="1"/>
</dbReference>
<sequence length="120" mass="13154">MTSQRIHDLLSDIRLTSETHFQLVSQLRALIQKTVPTATDEVKYGGFLFSADGMPFCGVFAYSAHVSLEFGHGAAMSDPHKVLQGSGKLRRHIKLTSIEDIAVQHVAPYVPLALEAARHA</sequence>
<organism evidence="2 3">
    <name type="scientific">Hydrogenophaga taeniospiralis CCUG 15921</name>
    <dbReference type="NCBI Taxonomy" id="1281780"/>
    <lineage>
        <taxon>Bacteria</taxon>
        <taxon>Pseudomonadati</taxon>
        <taxon>Pseudomonadota</taxon>
        <taxon>Betaproteobacteria</taxon>
        <taxon>Burkholderiales</taxon>
        <taxon>Comamonadaceae</taxon>
        <taxon>Hydrogenophaga</taxon>
    </lineage>
</organism>
<dbReference type="Proteomes" id="UP001152876">
    <property type="component" value="Unassembled WGS sequence"/>
</dbReference>
<proteinExistence type="predicted"/>
<evidence type="ECO:0000259" key="1">
    <source>
        <dbReference type="Pfam" id="PF08818"/>
    </source>
</evidence>
<evidence type="ECO:0000313" key="3">
    <source>
        <dbReference type="Proteomes" id="UP001152876"/>
    </source>
</evidence>
<dbReference type="AlphaFoldDB" id="A0A9X4NTR1"/>
<dbReference type="RefSeq" id="WP_068166847.1">
    <property type="nucleotide sequence ID" value="NZ_AOGK01000016.1"/>
</dbReference>
<dbReference type="Pfam" id="PF08818">
    <property type="entry name" value="DUF1801"/>
    <property type="match status" value="1"/>
</dbReference>
<dbReference type="InterPro" id="IPR014922">
    <property type="entry name" value="YdhG-like"/>
</dbReference>
<comment type="caution">
    <text evidence="2">The sequence shown here is derived from an EMBL/GenBank/DDBJ whole genome shotgun (WGS) entry which is preliminary data.</text>
</comment>
<dbReference type="OrthoDB" id="7619808at2"/>
<dbReference type="EMBL" id="AOGK01000016">
    <property type="protein sequence ID" value="MDG5977097.1"/>
    <property type="molecule type" value="Genomic_DNA"/>
</dbReference>
<dbReference type="Gene3D" id="3.90.1150.200">
    <property type="match status" value="1"/>
</dbReference>
<name>A0A9X4NTR1_9BURK</name>
<keyword evidence="3" id="KW-1185">Reference proteome</keyword>
<accession>A0A9X4NTR1</accession>
<protein>
    <recommendedName>
        <fullName evidence="1">YdhG-like domain-containing protein</fullName>
    </recommendedName>
</protein>